<evidence type="ECO:0000256" key="1">
    <source>
        <dbReference type="SAM" id="MobiDB-lite"/>
    </source>
</evidence>
<gene>
    <name evidence="2" type="ORF">CCMP2556_LOCUS31209</name>
</gene>
<feature type="compositionally biased region" description="Low complexity" evidence="1">
    <location>
        <begin position="612"/>
        <end position="624"/>
    </location>
</feature>
<feature type="region of interest" description="Disordered" evidence="1">
    <location>
        <begin position="612"/>
        <end position="639"/>
    </location>
</feature>
<comment type="caution">
    <text evidence="2">The sequence shown here is derived from an EMBL/GenBank/DDBJ whole genome shotgun (WGS) entry which is preliminary data.</text>
</comment>
<proteinExistence type="predicted"/>
<protein>
    <submittedName>
        <fullName evidence="2">Uncharacterized protein</fullName>
    </submittedName>
</protein>
<accession>A0ABP0NIV2</accession>
<dbReference type="EMBL" id="CAXAMN010021803">
    <property type="protein sequence ID" value="CAK9063494.1"/>
    <property type="molecule type" value="Genomic_DNA"/>
</dbReference>
<dbReference type="Proteomes" id="UP001642484">
    <property type="component" value="Unassembled WGS sequence"/>
</dbReference>
<keyword evidence="3" id="KW-1185">Reference proteome</keyword>
<reference evidence="2 3" key="1">
    <citation type="submission" date="2024-02" db="EMBL/GenBank/DDBJ databases">
        <authorList>
            <person name="Chen Y."/>
            <person name="Shah S."/>
            <person name="Dougan E. K."/>
            <person name="Thang M."/>
            <person name="Chan C."/>
        </authorList>
    </citation>
    <scope>NUCLEOTIDE SEQUENCE [LARGE SCALE GENOMIC DNA]</scope>
</reference>
<evidence type="ECO:0000313" key="3">
    <source>
        <dbReference type="Proteomes" id="UP001642484"/>
    </source>
</evidence>
<evidence type="ECO:0000313" key="2">
    <source>
        <dbReference type="EMBL" id="CAK9063494.1"/>
    </source>
</evidence>
<organism evidence="2 3">
    <name type="scientific">Durusdinium trenchii</name>
    <dbReference type="NCBI Taxonomy" id="1381693"/>
    <lineage>
        <taxon>Eukaryota</taxon>
        <taxon>Sar</taxon>
        <taxon>Alveolata</taxon>
        <taxon>Dinophyceae</taxon>
        <taxon>Suessiales</taxon>
        <taxon>Symbiodiniaceae</taxon>
        <taxon>Durusdinium</taxon>
    </lineage>
</organism>
<sequence>MAGISKEACNIDAPDLLSPGLAFMVKGWNRCISFLGVCLAAFQDDSLLQAIPNNVKQTFGAIYATVTTADLTQIINTNRGVSLTSSIRRRPNAFNLVHQLEMMVRGGLSPEHTVQSLEANEAIASHIAAYSLGKQESTAAINLLQKIPGEIKESLTLLVRKYGQPRFLNHDAISANVFNVGYCSASGILLPWKSELTNSVGLLRLLVTRLEADWVALPAKQRRPWNQKEVEPPPVKISLDERGFCVICSEVSEVTQCFYALIFLPWIISGNDASLLRFELRHGDADLQALLEHSVEESAHSKAAEQPGAALDYKHINDRYMKGKEWLAGFTKEKHTMTSHSSIVLSHSLIVNMQQDMGPDGLTILIVDATLWPSRALAGQLSIDESINIAQTVSSGNARTMAFFCLPQTHTSTKRDVVLKNRRLLEDKVGAYMDVFEISLNFSDSVHGRDRRKKSQQCLAAMCGSTSGAFSRSKALLGSITEIERSRVGELQNPDPEHSLVQQRGVKATVSIIKQLIDGVWSLACWEMQQAYLLEEDTVDVRFMGVYHDDNAKELTASVDLLAGKALAGFWDRIPDLIQQKYAGQAGLKEAMSKLDDHADLSTALRSHHLGTASPAASTSASAPENQTRTLASPEWGTNPPINIRRKLALTPLPTSGFESSTETIASADLARVQGVKICVGKDNSVWLRNVGSREVDIPAGELFGFNTGSFSEHLRTVADIFCDVAKHRGVTEVRVVDHSLRPQA</sequence>
<name>A0ABP0NIV2_9DINO</name>